<organism evidence="2 3">
    <name type="scientific">Candidatus Tidjanibacter faecipullorum</name>
    <dbReference type="NCBI Taxonomy" id="2838766"/>
    <lineage>
        <taxon>Bacteria</taxon>
        <taxon>Pseudomonadati</taxon>
        <taxon>Bacteroidota</taxon>
        <taxon>Bacteroidia</taxon>
        <taxon>Bacteroidales</taxon>
        <taxon>Rikenellaceae</taxon>
        <taxon>Tidjanibacter</taxon>
    </lineage>
</organism>
<accession>A0A9D2ILB4</accession>
<evidence type="ECO:0000256" key="1">
    <source>
        <dbReference type="SAM" id="SignalP"/>
    </source>
</evidence>
<reference evidence="2" key="2">
    <citation type="submission" date="2021-04" db="EMBL/GenBank/DDBJ databases">
        <authorList>
            <person name="Gilroy R."/>
        </authorList>
    </citation>
    <scope>NUCLEOTIDE SEQUENCE</scope>
    <source>
        <strain evidence="2">ChiHjej11B10-19426</strain>
    </source>
</reference>
<evidence type="ECO:0000313" key="2">
    <source>
        <dbReference type="EMBL" id="HIZ14580.1"/>
    </source>
</evidence>
<gene>
    <name evidence="2" type="ORF">H9816_01505</name>
</gene>
<reference evidence="2" key="1">
    <citation type="journal article" date="2021" name="PeerJ">
        <title>Extensive microbial diversity within the chicken gut microbiome revealed by metagenomics and culture.</title>
        <authorList>
            <person name="Gilroy R."/>
            <person name="Ravi A."/>
            <person name="Getino M."/>
            <person name="Pursley I."/>
            <person name="Horton D.L."/>
            <person name="Alikhan N.F."/>
            <person name="Baker D."/>
            <person name="Gharbi K."/>
            <person name="Hall N."/>
            <person name="Watson M."/>
            <person name="Adriaenssens E.M."/>
            <person name="Foster-Nyarko E."/>
            <person name="Jarju S."/>
            <person name="Secka A."/>
            <person name="Antonio M."/>
            <person name="Oren A."/>
            <person name="Chaudhuri R.R."/>
            <person name="La Ragione R."/>
            <person name="Hildebrand F."/>
            <person name="Pallen M.J."/>
        </authorList>
    </citation>
    <scope>NUCLEOTIDE SEQUENCE</scope>
    <source>
        <strain evidence="2">ChiHjej11B10-19426</strain>
    </source>
</reference>
<evidence type="ECO:0000313" key="3">
    <source>
        <dbReference type="Proteomes" id="UP000824014"/>
    </source>
</evidence>
<feature type="chain" id="PRO_5038579880" evidence="1">
    <location>
        <begin position="22"/>
        <end position="493"/>
    </location>
</feature>
<proteinExistence type="predicted"/>
<dbReference type="AlphaFoldDB" id="A0A9D2ILB4"/>
<feature type="signal peptide" evidence="1">
    <location>
        <begin position="1"/>
        <end position="21"/>
    </location>
</feature>
<dbReference type="PROSITE" id="PS51257">
    <property type="entry name" value="PROKAR_LIPOPROTEIN"/>
    <property type="match status" value="1"/>
</dbReference>
<comment type="caution">
    <text evidence="2">The sequence shown here is derived from an EMBL/GenBank/DDBJ whole genome shotgun (WGS) entry which is preliminary data.</text>
</comment>
<dbReference type="Proteomes" id="UP000824014">
    <property type="component" value="Unassembled WGS sequence"/>
</dbReference>
<dbReference type="EMBL" id="DXCC01000004">
    <property type="protein sequence ID" value="HIZ14580.1"/>
    <property type="molecule type" value="Genomic_DNA"/>
</dbReference>
<dbReference type="Pfam" id="PF14092">
    <property type="entry name" value="DUF4270"/>
    <property type="match status" value="1"/>
</dbReference>
<protein>
    <submittedName>
        <fullName evidence="2">DUF4270 domain-containing protein</fullName>
    </submittedName>
</protein>
<dbReference type="InterPro" id="IPR025366">
    <property type="entry name" value="DUF4270"/>
</dbReference>
<keyword evidence="1" id="KW-0732">Signal</keyword>
<sequence length="493" mass="55569">MRNSLKGFLCSMAAVCLTILAAVSCTHVDDTLGQDFIPGGNDKLSLHIDTLGLGEGEAITASQVFYDSIGLAGSTRHTRGAMNLHIAYMGRSSDPTFGKITAASIATCLPSEPVRPYFYRGRHSTFDSVKLSLNMKLVSGDPSVRQRFNVYRLRDTLAYTTDTIYYQSFRYEDHIESEPAFSFEYSGTPADIEEIKLDVLPAGEAFLKEMMAADTTLFYSDRYYEYLRQFKGFAIVPDTSTPENAALYVNYLPNTYLNLYYQRDRDDWEIEVDDENKEREITAYMQLAFTDNDTRDNTSIASIRRDYSGTPYAALNEGQRIEAEGVAYVQGIGGMATVLTFPDSFFESLEARKPSPDYTIYINQAQLFVWVPEHTATAYDRAFQMMGSYSNYGKMSIIADYYISDSETTSVEVPYDGKLNRNPGKGYYRMDISSFLQHALLNDDDESRSLTLGGTYTPYEPFSDYFTTLMVAGSERPVQVRVVYTLIKPNGEQ</sequence>
<name>A0A9D2ILB4_9BACT</name>